<evidence type="ECO:0000259" key="3">
    <source>
        <dbReference type="Pfam" id="PF13962"/>
    </source>
</evidence>
<feature type="transmembrane region" description="Helical" evidence="2">
    <location>
        <begin position="295"/>
        <end position="317"/>
    </location>
</feature>
<evidence type="ECO:0000313" key="5">
    <source>
        <dbReference type="Proteomes" id="UP000251960"/>
    </source>
</evidence>
<feature type="transmembrane region" description="Helical" evidence="2">
    <location>
        <begin position="475"/>
        <end position="496"/>
    </location>
</feature>
<feature type="transmembrane region" description="Helical" evidence="2">
    <location>
        <begin position="600"/>
        <end position="619"/>
    </location>
</feature>
<feature type="transmembrane region" description="Helical" evidence="2">
    <location>
        <begin position="249"/>
        <end position="274"/>
    </location>
</feature>
<name>A0A3L6DDV9_MAIZE</name>
<dbReference type="Proteomes" id="UP000251960">
    <property type="component" value="Chromosome 9"/>
</dbReference>
<feature type="transmembrane region" description="Helical" evidence="2">
    <location>
        <begin position="329"/>
        <end position="349"/>
    </location>
</feature>
<sequence>MAYRVIHPVYGSQQQMLRSPQRRLEEIDKEIEDKKTELEPKVVEAYEASPPEVKALFKDKKPVKVIKKNSAAVTKFLDELAKIVVTSLVATVTYGAGLNLPGGAWQVNDGQHHAGDSILQDAHRHRYLIFYYCNATAFAASLVVSLLLLVLDGKNTGWWEALLRVVMVLDLLGLMGAYAAGSCRDKFTTIYSALLVCAVFAYVVAAFCWYLGVLALPRKKHRDDHNTSKNNDTSAANVHGYEREELHEVLMLLATFAVTITYVAGLNPPGGFWGDTKDGHQMSDPVLQENYSRRYWAFYVCNTTAFVASLLIIILVVDKKLTAKLSVRFVALYGLTITALLGLMGAYAAGSCREVHESTYVICLNAGVLAYIFLQVAVAVTVKNRCRCLQTVYDYASKCLLGVKGWCFDRPQDHHPDPQISSDSNSAAFVASLIVILMVQSRFLLKRHTLEAAMILDLFGLISAYAAGSCRDETTSIYVVALAGVVLVYGVIHIVFFTLDHKDNHRDKEKLETRREVLLLLAILAATLTYQAGLTPPGGGFWPENDGARGHRAGYPVLHDNYRPRYSAFFYCNAASFMASVALIVLLVNPNLYRPGIWCYALYVCMAWPASMEVFIFWIRPYFHLCVDDIGGSGVCNICSRRKNTTLEESPPSDSRSSREKNGGAGRCEKQATKTSVEKAQQQKEDSDKNKREYLMLLGVLAASVTYQTGLKPPGGLWQDNSGGHSAGSSILHHIDKRRYHAFFYCNSTSFMASVVVVILLLPWTLHGYPLPLWTMQTAIWFDMLGLLGAYAAGSTRDWETSRNVIYLVIPVLAYIAVYAGVSIFRKVRCGHRPTAHNSKSQGHKSSGNDEDQP</sequence>
<protein>
    <recommendedName>
        <fullName evidence="3">PGG domain-containing protein</fullName>
    </recommendedName>
</protein>
<evidence type="ECO:0000313" key="4">
    <source>
        <dbReference type="EMBL" id="PWZ05731.1"/>
    </source>
</evidence>
<feature type="transmembrane region" description="Helical" evidence="2">
    <location>
        <begin position="568"/>
        <end position="588"/>
    </location>
</feature>
<dbReference type="GO" id="GO:0005886">
    <property type="term" value="C:plasma membrane"/>
    <property type="evidence" value="ECO:0007669"/>
    <property type="project" value="InterPro"/>
</dbReference>
<feature type="transmembrane region" description="Helical" evidence="2">
    <location>
        <begin position="190"/>
        <end position="212"/>
    </location>
</feature>
<feature type="transmembrane region" description="Helical" evidence="2">
    <location>
        <begin position="517"/>
        <end position="534"/>
    </location>
</feature>
<feature type="transmembrane region" description="Helical" evidence="2">
    <location>
        <begin position="742"/>
        <end position="762"/>
    </location>
</feature>
<proteinExistence type="predicted"/>
<feature type="compositionally biased region" description="Polar residues" evidence="1">
    <location>
        <begin position="836"/>
        <end position="846"/>
    </location>
</feature>
<reference evidence="4 5" key="1">
    <citation type="journal article" date="2018" name="Nat. Genet.">
        <title>Extensive intraspecific gene order and gene structural variations between Mo17 and other maize genomes.</title>
        <authorList>
            <person name="Sun S."/>
            <person name="Zhou Y."/>
            <person name="Chen J."/>
            <person name="Shi J."/>
            <person name="Zhao H."/>
            <person name="Zhao H."/>
            <person name="Song W."/>
            <person name="Zhang M."/>
            <person name="Cui Y."/>
            <person name="Dong X."/>
            <person name="Liu H."/>
            <person name="Ma X."/>
            <person name="Jiao Y."/>
            <person name="Wang B."/>
            <person name="Wei X."/>
            <person name="Stein J.C."/>
            <person name="Glaubitz J.C."/>
            <person name="Lu F."/>
            <person name="Yu G."/>
            <person name="Liang C."/>
            <person name="Fengler K."/>
            <person name="Li B."/>
            <person name="Rafalski A."/>
            <person name="Schnable P.S."/>
            <person name="Ware D.H."/>
            <person name="Buckler E.S."/>
            <person name="Lai J."/>
        </authorList>
    </citation>
    <scope>NUCLEOTIDE SEQUENCE [LARGE SCALE GENOMIC DNA]</scope>
    <source>
        <strain evidence="5">cv. Missouri 17</strain>
        <tissue evidence="4">Seedling</tissue>
    </source>
</reference>
<feature type="domain" description="PGG" evidence="3">
    <location>
        <begin position="244"/>
        <end position="353"/>
    </location>
</feature>
<feature type="compositionally biased region" description="Basic and acidic residues" evidence="1">
    <location>
        <begin position="656"/>
        <end position="672"/>
    </location>
</feature>
<keyword evidence="2" id="KW-0812">Transmembrane</keyword>
<dbReference type="ExpressionAtlas" id="A0A3L6DDV9">
    <property type="expression patterns" value="baseline and differential"/>
</dbReference>
<dbReference type="AlphaFoldDB" id="A0A3L6DDV9"/>
<dbReference type="PANTHER" id="PTHR24177">
    <property type="entry name" value="CASKIN"/>
    <property type="match status" value="1"/>
</dbReference>
<dbReference type="Pfam" id="PF13962">
    <property type="entry name" value="PGG"/>
    <property type="match status" value="4"/>
</dbReference>
<organism evidence="4 5">
    <name type="scientific">Zea mays</name>
    <name type="common">Maize</name>
    <dbReference type="NCBI Taxonomy" id="4577"/>
    <lineage>
        <taxon>Eukaryota</taxon>
        <taxon>Viridiplantae</taxon>
        <taxon>Streptophyta</taxon>
        <taxon>Embryophyta</taxon>
        <taxon>Tracheophyta</taxon>
        <taxon>Spermatophyta</taxon>
        <taxon>Magnoliopsida</taxon>
        <taxon>Liliopsida</taxon>
        <taxon>Poales</taxon>
        <taxon>Poaceae</taxon>
        <taxon>PACMAD clade</taxon>
        <taxon>Panicoideae</taxon>
        <taxon>Andropogonodae</taxon>
        <taxon>Andropogoneae</taxon>
        <taxon>Tripsacinae</taxon>
        <taxon>Zea</taxon>
    </lineage>
</organism>
<dbReference type="EMBL" id="NCVQ01000010">
    <property type="protein sequence ID" value="PWZ05731.1"/>
    <property type="molecule type" value="Genomic_DNA"/>
</dbReference>
<feature type="region of interest" description="Disordered" evidence="1">
    <location>
        <begin position="834"/>
        <end position="854"/>
    </location>
</feature>
<gene>
    <name evidence="4" type="ORF">Zm00014a_007318</name>
</gene>
<feature type="transmembrane region" description="Helical" evidence="2">
    <location>
        <begin position="157"/>
        <end position="178"/>
    </location>
</feature>
<feature type="transmembrane region" description="Helical" evidence="2">
    <location>
        <begin position="774"/>
        <end position="793"/>
    </location>
</feature>
<feature type="domain" description="PGG" evidence="3">
    <location>
        <begin position="688"/>
        <end position="797"/>
    </location>
</feature>
<feature type="transmembrane region" description="Helical" evidence="2">
    <location>
        <begin position="129"/>
        <end position="151"/>
    </location>
</feature>
<evidence type="ECO:0000256" key="2">
    <source>
        <dbReference type="SAM" id="Phobius"/>
    </source>
</evidence>
<feature type="region of interest" description="Disordered" evidence="1">
    <location>
        <begin position="645"/>
        <end position="688"/>
    </location>
</feature>
<comment type="caution">
    <text evidence="4">The sequence shown here is derived from an EMBL/GenBank/DDBJ whole genome shotgun (WGS) entry which is preliminary data.</text>
</comment>
<evidence type="ECO:0000256" key="1">
    <source>
        <dbReference type="SAM" id="MobiDB-lite"/>
    </source>
</evidence>
<feature type="transmembrane region" description="Helical" evidence="2">
    <location>
        <begin position="361"/>
        <end position="382"/>
    </location>
</feature>
<keyword evidence="2" id="KW-1133">Transmembrane helix</keyword>
<accession>A0A3L6DDV9</accession>
<feature type="domain" description="PGG" evidence="3">
    <location>
        <begin position="509"/>
        <end position="594"/>
    </location>
</feature>
<dbReference type="PANTHER" id="PTHR24177:SF262">
    <property type="entry name" value="OS11G0682000 PROTEIN"/>
    <property type="match status" value="1"/>
</dbReference>
<keyword evidence="2" id="KW-0472">Membrane</keyword>
<feature type="domain" description="PGG" evidence="3">
    <location>
        <begin position="83"/>
        <end position="184"/>
    </location>
</feature>
<feature type="transmembrane region" description="Helical" evidence="2">
    <location>
        <begin position="805"/>
        <end position="825"/>
    </location>
</feature>
<feature type="transmembrane region" description="Helical" evidence="2">
    <location>
        <begin position="452"/>
        <end position="469"/>
    </location>
</feature>
<dbReference type="InterPro" id="IPR026961">
    <property type="entry name" value="PGG_dom"/>
</dbReference>